<evidence type="ECO:0000313" key="2">
    <source>
        <dbReference type="EMBL" id="KAK2080953.1"/>
    </source>
</evidence>
<protein>
    <submittedName>
        <fullName evidence="2">Uncharacterized protein</fullName>
    </submittedName>
</protein>
<keyword evidence="3" id="KW-1185">Reference proteome</keyword>
<organism evidence="2 3">
    <name type="scientific">Prototheca wickerhamii</name>
    <dbReference type="NCBI Taxonomy" id="3111"/>
    <lineage>
        <taxon>Eukaryota</taxon>
        <taxon>Viridiplantae</taxon>
        <taxon>Chlorophyta</taxon>
        <taxon>core chlorophytes</taxon>
        <taxon>Trebouxiophyceae</taxon>
        <taxon>Chlorellales</taxon>
        <taxon>Chlorellaceae</taxon>
        <taxon>Prototheca</taxon>
    </lineage>
</organism>
<dbReference type="SUPFAM" id="SSF48403">
    <property type="entry name" value="Ankyrin repeat"/>
    <property type="match status" value="1"/>
</dbReference>
<dbReference type="InterPro" id="IPR036770">
    <property type="entry name" value="Ankyrin_rpt-contain_sf"/>
</dbReference>
<proteinExistence type="predicted"/>
<dbReference type="Proteomes" id="UP001255856">
    <property type="component" value="Unassembled WGS sequence"/>
</dbReference>
<dbReference type="Gene3D" id="1.25.40.20">
    <property type="entry name" value="Ankyrin repeat-containing domain"/>
    <property type="match status" value="1"/>
</dbReference>
<feature type="compositionally biased region" description="Basic and acidic residues" evidence="1">
    <location>
        <begin position="7"/>
        <end position="31"/>
    </location>
</feature>
<feature type="region of interest" description="Disordered" evidence="1">
    <location>
        <begin position="1"/>
        <end position="87"/>
    </location>
</feature>
<dbReference type="AlphaFoldDB" id="A0AAD9INC1"/>
<evidence type="ECO:0000256" key="1">
    <source>
        <dbReference type="SAM" id="MobiDB-lite"/>
    </source>
</evidence>
<reference evidence="2" key="1">
    <citation type="submission" date="2021-01" db="EMBL/GenBank/DDBJ databases">
        <authorList>
            <person name="Eckstrom K.M.E."/>
        </authorList>
    </citation>
    <scope>NUCLEOTIDE SEQUENCE</scope>
    <source>
        <strain evidence="2">UVCC 0001</strain>
    </source>
</reference>
<comment type="caution">
    <text evidence="2">The sequence shown here is derived from an EMBL/GenBank/DDBJ whole genome shotgun (WGS) entry which is preliminary data.</text>
</comment>
<evidence type="ECO:0000313" key="3">
    <source>
        <dbReference type="Proteomes" id="UP001255856"/>
    </source>
</evidence>
<name>A0AAD9INC1_PROWI</name>
<accession>A0AAD9INC1</accession>
<dbReference type="EMBL" id="JASFZW010000001">
    <property type="protein sequence ID" value="KAK2080953.1"/>
    <property type="molecule type" value="Genomic_DNA"/>
</dbReference>
<feature type="compositionally biased region" description="Acidic residues" evidence="1">
    <location>
        <begin position="73"/>
        <end position="83"/>
    </location>
</feature>
<sequence length="194" mass="21302">MPTETGPRPDKAQRLRTPRKDDSSKRIRIATDEEEALNQDFLIKTGAGGCQSPDKPADDEQATVQQEGTGSPLEEEEEEEEESALSRRITLADWVDRPLILPELFAEDEKPDKFNYIPGVPLIACASEGQSRLLQHLLRQDGVDPDVKDLNGNTAEGLAQKNGQNASLLALRERLYRVPARSEPAAGGNDVTST</sequence>
<gene>
    <name evidence="2" type="ORF">QBZ16_000807</name>
</gene>